<evidence type="ECO:0000313" key="4">
    <source>
        <dbReference type="EMBL" id="MEV5508326.1"/>
    </source>
</evidence>
<organism evidence="4 5">
    <name type="scientific">Streptomyces orinoci</name>
    <name type="common">Streptoverticillium orinoci</name>
    <dbReference type="NCBI Taxonomy" id="67339"/>
    <lineage>
        <taxon>Bacteria</taxon>
        <taxon>Bacillati</taxon>
        <taxon>Actinomycetota</taxon>
        <taxon>Actinomycetes</taxon>
        <taxon>Kitasatosporales</taxon>
        <taxon>Streptomycetaceae</taxon>
        <taxon>Streptomyces</taxon>
    </lineage>
</organism>
<dbReference type="Gene3D" id="1.10.357.10">
    <property type="entry name" value="Tetracycline Repressor, domain 2"/>
    <property type="match status" value="1"/>
</dbReference>
<sequence>MGTGGRSAPGLPRLRAVCEAWIGYLERERTIFPGGCLFVTAAVEFDARGGAVRDAVARLLLLWRRRLAEEVRTAVTAGELPPDTDPEQTAFELIGLYMSLNQAVQLFGDTSAPERTRRALGRLLAPPPR</sequence>
<dbReference type="InterPro" id="IPR036271">
    <property type="entry name" value="Tet_transcr_reg_TetR-rel_C_sf"/>
</dbReference>
<evidence type="ECO:0000259" key="3">
    <source>
        <dbReference type="Pfam" id="PF16925"/>
    </source>
</evidence>
<dbReference type="PANTHER" id="PTHR47506:SF6">
    <property type="entry name" value="HTH-TYPE TRANSCRIPTIONAL REPRESSOR NEMR"/>
    <property type="match status" value="1"/>
</dbReference>
<proteinExistence type="predicted"/>
<dbReference type="PANTHER" id="PTHR47506">
    <property type="entry name" value="TRANSCRIPTIONAL REGULATORY PROTEIN"/>
    <property type="match status" value="1"/>
</dbReference>
<reference evidence="4 5" key="1">
    <citation type="submission" date="2024-06" db="EMBL/GenBank/DDBJ databases">
        <title>The Natural Products Discovery Center: Release of the First 8490 Sequenced Strains for Exploring Actinobacteria Biosynthetic Diversity.</title>
        <authorList>
            <person name="Kalkreuter E."/>
            <person name="Kautsar S.A."/>
            <person name="Yang D."/>
            <person name="Bader C.D."/>
            <person name="Teijaro C.N."/>
            <person name="Fluegel L."/>
            <person name="Davis C.M."/>
            <person name="Simpson J.R."/>
            <person name="Lauterbach L."/>
            <person name="Steele A.D."/>
            <person name="Gui C."/>
            <person name="Meng S."/>
            <person name="Li G."/>
            <person name="Viehrig K."/>
            <person name="Ye F."/>
            <person name="Su P."/>
            <person name="Kiefer A.F."/>
            <person name="Nichols A."/>
            <person name="Cepeda A.J."/>
            <person name="Yan W."/>
            <person name="Fan B."/>
            <person name="Jiang Y."/>
            <person name="Adhikari A."/>
            <person name="Zheng C.-J."/>
            <person name="Schuster L."/>
            <person name="Cowan T.M."/>
            <person name="Smanski M.J."/>
            <person name="Chevrette M.G."/>
            <person name="De Carvalho L.P.S."/>
            <person name="Shen B."/>
        </authorList>
    </citation>
    <scope>NUCLEOTIDE SEQUENCE [LARGE SCALE GENOMIC DNA]</scope>
    <source>
        <strain evidence="4 5">NPDC052347</strain>
    </source>
</reference>
<dbReference type="EMBL" id="JBFAUK010000013">
    <property type="protein sequence ID" value="MEV5508326.1"/>
    <property type="molecule type" value="Genomic_DNA"/>
</dbReference>
<evidence type="ECO:0000256" key="1">
    <source>
        <dbReference type="ARBA" id="ARBA00023015"/>
    </source>
</evidence>
<dbReference type="Proteomes" id="UP001552594">
    <property type="component" value="Unassembled WGS sequence"/>
</dbReference>
<feature type="domain" description="Tetracyclin repressor-like C-terminal" evidence="3">
    <location>
        <begin position="10"/>
        <end position="120"/>
    </location>
</feature>
<protein>
    <recommendedName>
        <fullName evidence="3">Tetracyclin repressor-like C-terminal domain-containing protein</fullName>
    </recommendedName>
</protein>
<evidence type="ECO:0000256" key="2">
    <source>
        <dbReference type="ARBA" id="ARBA00023163"/>
    </source>
</evidence>
<name>A0ABV3JZJ8_STRON</name>
<evidence type="ECO:0000313" key="5">
    <source>
        <dbReference type="Proteomes" id="UP001552594"/>
    </source>
</evidence>
<dbReference type="Pfam" id="PF16925">
    <property type="entry name" value="TetR_C_13"/>
    <property type="match status" value="1"/>
</dbReference>
<accession>A0ABV3JZJ8</accession>
<dbReference type="InterPro" id="IPR011075">
    <property type="entry name" value="TetR_C"/>
</dbReference>
<keyword evidence="2" id="KW-0804">Transcription</keyword>
<keyword evidence="1" id="KW-0805">Transcription regulation</keyword>
<gene>
    <name evidence="4" type="ORF">AB0L16_17920</name>
</gene>
<dbReference type="SUPFAM" id="SSF48498">
    <property type="entry name" value="Tetracyclin repressor-like, C-terminal domain"/>
    <property type="match status" value="1"/>
</dbReference>
<comment type="caution">
    <text evidence="4">The sequence shown here is derived from an EMBL/GenBank/DDBJ whole genome shotgun (WGS) entry which is preliminary data.</text>
</comment>
<keyword evidence="5" id="KW-1185">Reference proteome</keyword>